<dbReference type="OrthoDB" id="796806at2"/>
<dbReference type="AlphaFoldDB" id="A0A495IW61"/>
<dbReference type="Proteomes" id="UP000268007">
    <property type="component" value="Unassembled WGS sequence"/>
</dbReference>
<sequence>MARIRNLNEFHKAIVNVKKAAHQMRLELERREAWYAGKDDYYKLSKKGQEWPEHLFEVRQVVEAIEDLEFVGKKFNISYGEVVFPPFKTLHYEKG</sequence>
<keyword evidence="2" id="KW-1185">Reference proteome</keyword>
<name>A0A495IW61_9SPHI</name>
<proteinExistence type="predicted"/>
<evidence type="ECO:0000313" key="2">
    <source>
        <dbReference type="Proteomes" id="UP000268007"/>
    </source>
</evidence>
<organism evidence="1 2">
    <name type="scientific">Mucilaginibacter gracilis</name>
    <dbReference type="NCBI Taxonomy" id="423350"/>
    <lineage>
        <taxon>Bacteria</taxon>
        <taxon>Pseudomonadati</taxon>
        <taxon>Bacteroidota</taxon>
        <taxon>Sphingobacteriia</taxon>
        <taxon>Sphingobacteriales</taxon>
        <taxon>Sphingobacteriaceae</taxon>
        <taxon>Mucilaginibacter</taxon>
    </lineage>
</organism>
<reference evidence="1 2" key="1">
    <citation type="submission" date="2018-10" db="EMBL/GenBank/DDBJ databases">
        <title>Genomic Encyclopedia of Archaeal and Bacterial Type Strains, Phase II (KMG-II): from individual species to whole genera.</title>
        <authorList>
            <person name="Goeker M."/>
        </authorList>
    </citation>
    <scope>NUCLEOTIDE SEQUENCE [LARGE SCALE GENOMIC DNA]</scope>
    <source>
        <strain evidence="1 2">DSM 18602</strain>
    </source>
</reference>
<dbReference type="EMBL" id="RBKU01000001">
    <property type="protein sequence ID" value="RKR80591.1"/>
    <property type="molecule type" value="Genomic_DNA"/>
</dbReference>
<dbReference type="RefSeq" id="WP_121196385.1">
    <property type="nucleotide sequence ID" value="NZ_RBKU01000001.1"/>
</dbReference>
<evidence type="ECO:0000313" key="1">
    <source>
        <dbReference type="EMBL" id="RKR80591.1"/>
    </source>
</evidence>
<accession>A0A495IW61</accession>
<comment type="caution">
    <text evidence="1">The sequence shown here is derived from an EMBL/GenBank/DDBJ whole genome shotgun (WGS) entry which is preliminary data.</text>
</comment>
<protein>
    <submittedName>
        <fullName evidence="1">Uncharacterized protein</fullName>
    </submittedName>
</protein>
<gene>
    <name evidence="1" type="ORF">BDD43_0715</name>
</gene>